<keyword evidence="4 6" id="KW-0067">ATP-binding</keyword>
<dbReference type="PROSITE" id="PS51195">
    <property type="entry name" value="Q_MOTIF"/>
    <property type="match status" value="1"/>
</dbReference>
<comment type="catalytic activity">
    <reaction evidence="6">
        <text>ATP + H2O = ADP + phosphate + H(+)</text>
        <dbReference type="Rhea" id="RHEA:13065"/>
        <dbReference type="ChEBI" id="CHEBI:15377"/>
        <dbReference type="ChEBI" id="CHEBI:15378"/>
        <dbReference type="ChEBI" id="CHEBI:30616"/>
        <dbReference type="ChEBI" id="CHEBI:43474"/>
        <dbReference type="ChEBI" id="CHEBI:456216"/>
        <dbReference type="EC" id="3.6.4.13"/>
    </reaction>
</comment>
<proteinExistence type="inferred from homology"/>
<dbReference type="EMBL" id="AZBU02000012">
    <property type="protein sequence ID" value="TKR59778.1"/>
    <property type="molecule type" value="Genomic_DNA"/>
</dbReference>
<dbReference type="EC" id="3.6.4.13" evidence="6"/>
<dbReference type="SMART" id="SM00487">
    <property type="entry name" value="DEXDc"/>
    <property type="match status" value="1"/>
</dbReference>
<evidence type="ECO:0000313" key="9">
    <source>
        <dbReference type="EMBL" id="TKR59778.1"/>
    </source>
</evidence>
<protein>
    <recommendedName>
        <fullName evidence="6">ATP-dependent RNA helicase</fullName>
        <ecNumber evidence="6">3.6.4.13</ecNumber>
    </recommendedName>
</protein>
<evidence type="ECO:0000259" key="8">
    <source>
        <dbReference type="PROSITE" id="PS51195"/>
    </source>
</evidence>
<dbReference type="PANTHER" id="PTHR24031">
    <property type="entry name" value="RNA HELICASE"/>
    <property type="match status" value="1"/>
</dbReference>
<comment type="domain">
    <text evidence="6">The Q motif is unique to and characteristic of the DEAD box family of RNA helicases and controls ATP binding and hydrolysis.</text>
</comment>
<keyword evidence="3 6" id="KW-0347">Helicase</keyword>
<keyword evidence="6" id="KW-0694">RNA-binding</keyword>
<dbReference type="GO" id="GO:0003724">
    <property type="term" value="F:RNA helicase activity"/>
    <property type="evidence" value="ECO:0007669"/>
    <property type="project" value="UniProtKB-EC"/>
</dbReference>
<reference evidence="9 10" key="2">
    <citation type="journal article" date="2019" name="G3 (Bethesda)">
        <title>Hybrid Assembly of the Genome of the Entomopathogenic Nematode Steinernema carpocapsae Identifies the X-Chromosome.</title>
        <authorList>
            <person name="Serra L."/>
            <person name="Macchietto M."/>
            <person name="Macias-Munoz A."/>
            <person name="McGill C.J."/>
            <person name="Rodriguez I.M."/>
            <person name="Rodriguez B."/>
            <person name="Murad R."/>
            <person name="Mortazavi A."/>
        </authorList>
    </citation>
    <scope>NUCLEOTIDE SEQUENCE [LARGE SCALE GENOMIC DNA]</scope>
    <source>
        <strain evidence="9 10">ALL</strain>
    </source>
</reference>
<dbReference type="SUPFAM" id="SSF52540">
    <property type="entry name" value="P-loop containing nucleoside triphosphate hydrolases"/>
    <property type="match status" value="1"/>
</dbReference>
<dbReference type="GO" id="GO:0003723">
    <property type="term" value="F:RNA binding"/>
    <property type="evidence" value="ECO:0007669"/>
    <property type="project" value="UniProtKB-UniRule"/>
</dbReference>
<dbReference type="Gene3D" id="3.40.50.300">
    <property type="entry name" value="P-loop containing nucleotide triphosphate hydrolases"/>
    <property type="match status" value="1"/>
</dbReference>
<dbReference type="GO" id="GO:0016787">
    <property type="term" value="F:hydrolase activity"/>
    <property type="evidence" value="ECO:0007669"/>
    <property type="project" value="UniProtKB-KW"/>
</dbReference>
<evidence type="ECO:0000256" key="4">
    <source>
        <dbReference type="ARBA" id="ARBA00022840"/>
    </source>
</evidence>
<feature type="short sequence motif" description="Q motif" evidence="5">
    <location>
        <begin position="65"/>
        <end position="93"/>
    </location>
</feature>
<keyword evidence="2 6" id="KW-0378">Hydrolase</keyword>
<evidence type="ECO:0000313" key="10">
    <source>
        <dbReference type="Proteomes" id="UP000298663"/>
    </source>
</evidence>
<keyword evidence="10" id="KW-1185">Reference proteome</keyword>
<comment type="caution">
    <text evidence="9">The sequence shown here is derived from an EMBL/GenBank/DDBJ whole genome shotgun (WGS) entry which is preliminary data.</text>
</comment>
<dbReference type="OrthoDB" id="10259640at2759"/>
<name>A0A4U5LUJ0_STECR</name>
<sequence length="287" mass="32568">MNRRERRDLKFGRNREDEDQIKEDLLKRRRQKVVAKKNRSRTDNNVESILEGYKRFETGDPATFQLFRDFPLSHPTQRGLKAAGFTKPTEIQQQTLALALTKNDVIGAAKTGSGKTIAFMIPLLECLWRARWSKQDGLAALVITPTRELAFQIFQVLNKIGADHDFSAALLMGGTDVQFEMDRIAFMNIIICTPGRLLQHMDENPSFSCDQLQMLIIDETDRILDMGFKAQMNAIIANLPPQRQTLLFSATQTKSVEDLARLALRDPVYVSIHEAADNVRSTFCGHS</sequence>
<dbReference type="InterPro" id="IPR027417">
    <property type="entry name" value="P-loop_NTPase"/>
</dbReference>
<dbReference type="InterPro" id="IPR011545">
    <property type="entry name" value="DEAD/DEAH_box_helicase_dom"/>
</dbReference>
<dbReference type="Proteomes" id="UP000298663">
    <property type="component" value="Unassembled WGS sequence"/>
</dbReference>
<gene>
    <name evidence="9" type="ORF">L596_029403</name>
</gene>
<dbReference type="InterPro" id="IPR014001">
    <property type="entry name" value="Helicase_ATP-bd"/>
</dbReference>
<dbReference type="InterPro" id="IPR014014">
    <property type="entry name" value="RNA_helicase_DEAD_Q_motif"/>
</dbReference>
<dbReference type="GO" id="GO:0005524">
    <property type="term" value="F:ATP binding"/>
    <property type="evidence" value="ECO:0007669"/>
    <property type="project" value="UniProtKB-UniRule"/>
</dbReference>
<evidence type="ECO:0000259" key="7">
    <source>
        <dbReference type="PROSITE" id="PS51192"/>
    </source>
</evidence>
<reference evidence="9 10" key="1">
    <citation type="journal article" date="2015" name="Genome Biol.">
        <title>Comparative genomics of Steinernema reveals deeply conserved gene regulatory networks.</title>
        <authorList>
            <person name="Dillman A.R."/>
            <person name="Macchietto M."/>
            <person name="Porter C.F."/>
            <person name="Rogers A."/>
            <person name="Williams B."/>
            <person name="Antoshechkin I."/>
            <person name="Lee M.M."/>
            <person name="Goodwin Z."/>
            <person name="Lu X."/>
            <person name="Lewis E.E."/>
            <person name="Goodrich-Blair H."/>
            <person name="Stock S.P."/>
            <person name="Adams B.J."/>
            <person name="Sternberg P.W."/>
            <person name="Mortazavi A."/>
        </authorList>
    </citation>
    <scope>NUCLEOTIDE SEQUENCE [LARGE SCALE GENOMIC DNA]</scope>
    <source>
        <strain evidence="9 10">ALL</strain>
    </source>
</reference>
<feature type="domain" description="DEAD-box RNA helicase Q" evidence="8">
    <location>
        <begin position="65"/>
        <end position="93"/>
    </location>
</feature>
<dbReference type="CDD" id="cd17941">
    <property type="entry name" value="DEADc_DDX10"/>
    <property type="match status" value="1"/>
</dbReference>
<keyword evidence="1 6" id="KW-0547">Nucleotide-binding</keyword>
<dbReference type="AlphaFoldDB" id="A0A4U5LUJ0"/>
<dbReference type="PROSITE" id="PS51192">
    <property type="entry name" value="HELICASE_ATP_BIND_1"/>
    <property type="match status" value="1"/>
</dbReference>
<evidence type="ECO:0000256" key="3">
    <source>
        <dbReference type="ARBA" id="ARBA00022806"/>
    </source>
</evidence>
<evidence type="ECO:0000256" key="5">
    <source>
        <dbReference type="PROSITE-ProRule" id="PRU00552"/>
    </source>
</evidence>
<evidence type="ECO:0000256" key="2">
    <source>
        <dbReference type="ARBA" id="ARBA00022801"/>
    </source>
</evidence>
<organism evidence="9 10">
    <name type="scientific">Steinernema carpocapsae</name>
    <name type="common">Entomopathogenic nematode</name>
    <dbReference type="NCBI Taxonomy" id="34508"/>
    <lineage>
        <taxon>Eukaryota</taxon>
        <taxon>Metazoa</taxon>
        <taxon>Ecdysozoa</taxon>
        <taxon>Nematoda</taxon>
        <taxon>Chromadorea</taxon>
        <taxon>Rhabditida</taxon>
        <taxon>Tylenchina</taxon>
        <taxon>Panagrolaimomorpha</taxon>
        <taxon>Strongyloidoidea</taxon>
        <taxon>Steinernematidae</taxon>
        <taxon>Steinernema</taxon>
    </lineage>
</organism>
<dbReference type="Pfam" id="PF00270">
    <property type="entry name" value="DEAD"/>
    <property type="match status" value="1"/>
</dbReference>
<feature type="domain" description="Helicase ATP-binding" evidence="7">
    <location>
        <begin position="96"/>
        <end position="270"/>
    </location>
</feature>
<comment type="function">
    <text evidence="6">RNA helicase.</text>
</comment>
<evidence type="ECO:0000256" key="6">
    <source>
        <dbReference type="RuleBase" id="RU365068"/>
    </source>
</evidence>
<evidence type="ECO:0000256" key="1">
    <source>
        <dbReference type="ARBA" id="ARBA00022741"/>
    </source>
</evidence>
<comment type="similarity">
    <text evidence="6">Belongs to the DEAD box helicase family.</text>
</comment>
<dbReference type="STRING" id="34508.A0A4U5LUJ0"/>
<accession>A0A4U5LUJ0</accession>